<organism evidence="14 15">
    <name type="scientific">Ferrimonas lipolytica</name>
    <dbReference type="NCBI Taxonomy" id="2724191"/>
    <lineage>
        <taxon>Bacteria</taxon>
        <taxon>Pseudomonadati</taxon>
        <taxon>Pseudomonadota</taxon>
        <taxon>Gammaproteobacteria</taxon>
        <taxon>Alteromonadales</taxon>
        <taxon>Ferrimonadaceae</taxon>
        <taxon>Ferrimonas</taxon>
    </lineage>
</organism>
<evidence type="ECO:0000256" key="6">
    <source>
        <dbReference type="ARBA" id="ARBA00023065"/>
    </source>
</evidence>
<dbReference type="SUPFAM" id="SSF56925">
    <property type="entry name" value="OMPA-like"/>
    <property type="match status" value="1"/>
</dbReference>
<dbReference type="PANTHER" id="PTHR30329:SF21">
    <property type="entry name" value="LIPOPROTEIN YIAD-RELATED"/>
    <property type="match status" value="1"/>
</dbReference>
<accession>A0A6H1UH77</accession>
<keyword evidence="7" id="KW-0626">Porin</keyword>
<proteinExistence type="inferred from homology"/>
<evidence type="ECO:0000313" key="14">
    <source>
        <dbReference type="EMBL" id="QIZ77960.1"/>
    </source>
</evidence>
<dbReference type="InterPro" id="IPR050330">
    <property type="entry name" value="Bact_OuterMem_StrucFunc"/>
</dbReference>
<dbReference type="SUPFAM" id="SSF103088">
    <property type="entry name" value="OmpA-like"/>
    <property type="match status" value="1"/>
</dbReference>
<dbReference type="PROSITE" id="PS51123">
    <property type="entry name" value="OMPA_2"/>
    <property type="match status" value="1"/>
</dbReference>
<dbReference type="InterPro" id="IPR011250">
    <property type="entry name" value="OMP/PagP_B-barrel"/>
</dbReference>
<sequence>MMKHAVASALLLLAVPAMATNDINPWYAGVGLGHANWQGVCPDTGVGSTDCDDTDFAFDLFGGYRFNQNFGLELGYVDLGESDWNDDINRRQSNANGVRLGLIGTLPVNEQFAVNAELGGFYYDAEIETTTIDADDSGVQPYVGVGLNYLIDKNLEVGIRYRHFREMKTDTKLFNRHSVNYWGIQLSYHFGAKAKAAATPAPQPVAKPEPAPAPLVVPPPPKPKAVEVAPSTALYFDFNSSEVTGAELNKLTDIARYMEANPKVRAELIGHTDKMGDPDYNRALGMRRAQAVQQQLLQLVDISADRVVVQSKGESTASAQESRSERKVTVNLFGM</sequence>
<dbReference type="InterPro" id="IPR006665">
    <property type="entry name" value="OmpA-like"/>
</dbReference>
<feature type="chain" id="PRO_5026268970" evidence="12">
    <location>
        <begin position="20"/>
        <end position="335"/>
    </location>
</feature>
<keyword evidence="9" id="KW-0998">Cell outer membrane</keyword>
<evidence type="ECO:0000256" key="12">
    <source>
        <dbReference type="SAM" id="SignalP"/>
    </source>
</evidence>
<dbReference type="GO" id="GO:0046930">
    <property type="term" value="C:pore complex"/>
    <property type="evidence" value="ECO:0007669"/>
    <property type="project" value="UniProtKB-KW"/>
</dbReference>
<keyword evidence="4" id="KW-1134">Transmembrane beta strand</keyword>
<feature type="region of interest" description="Disordered" evidence="11">
    <location>
        <begin position="313"/>
        <end position="335"/>
    </location>
</feature>
<keyword evidence="8 10" id="KW-0472">Membrane</keyword>
<dbReference type="Pfam" id="PF01389">
    <property type="entry name" value="OmpA_membrane"/>
    <property type="match status" value="1"/>
</dbReference>
<evidence type="ECO:0000256" key="8">
    <source>
        <dbReference type="ARBA" id="ARBA00023136"/>
    </source>
</evidence>
<protein>
    <submittedName>
        <fullName evidence="14">OmpA family protein</fullName>
    </submittedName>
</protein>
<evidence type="ECO:0000256" key="10">
    <source>
        <dbReference type="PROSITE-ProRule" id="PRU00473"/>
    </source>
</evidence>
<evidence type="ECO:0000256" key="5">
    <source>
        <dbReference type="ARBA" id="ARBA00022692"/>
    </source>
</evidence>
<evidence type="ECO:0000256" key="9">
    <source>
        <dbReference type="ARBA" id="ARBA00023237"/>
    </source>
</evidence>
<keyword evidence="12" id="KW-0732">Signal</keyword>
<dbReference type="Gene3D" id="2.40.160.20">
    <property type="match status" value="1"/>
</dbReference>
<keyword evidence="3" id="KW-0813">Transport</keyword>
<evidence type="ECO:0000256" key="11">
    <source>
        <dbReference type="SAM" id="MobiDB-lite"/>
    </source>
</evidence>
<dbReference type="Proteomes" id="UP000501602">
    <property type="component" value="Chromosome"/>
</dbReference>
<name>A0A6H1UH77_9GAMM</name>
<feature type="signal peptide" evidence="12">
    <location>
        <begin position="1"/>
        <end position="19"/>
    </location>
</feature>
<comment type="similarity">
    <text evidence="2">Belongs to the outer membrane OOP (TC 1.B.6) superfamily. OmpA family.</text>
</comment>
<evidence type="ECO:0000256" key="1">
    <source>
        <dbReference type="ARBA" id="ARBA00004571"/>
    </source>
</evidence>
<evidence type="ECO:0000259" key="13">
    <source>
        <dbReference type="PROSITE" id="PS51123"/>
    </source>
</evidence>
<keyword evidence="15" id="KW-1185">Reference proteome</keyword>
<dbReference type="GO" id="GO:0009279">
    <property type="term" value="C:cell outer membrane"/>
    <property type="evidence" value="ECO:0007669"/>
    <property type="project" value="UniProtKB-SubCell"/>
</dbReference>
<dbReference type="PANTHER" id="PTHR30329">
    <property type="entry name" value="STATOR ELEMENT OF FLAGELLAR MOTOR COMPLEX"/>
    <property type="match status" value="1"/>
</dbReference>
<evidence type="ECO:0000256" key="7">
    <source>
        <dbReference type="ARBA" id="ARBA00023114"/>
    </source>
</evidence>
<dbReference type="GO" id="GO:0015288">
    <property type="term" value="F:porin activity"/>
    <property type="evidence" value="ECO:0007669"/>
    <property type="project" value="UniProtKB-KW"/>
</dbReference>
<dbReference type="EMBL" id="CP051180">
    <property type="protein sequence ID" value="QIZ77960.1"/>
    <property type="molecule type" value="Genomic_DNA"/>
</dbReference>
<dbReference type="PRINTS" id="PR01021">
    <property type="entry name" value="OMPADOMAIN"/>
</dbReference>
<comment type="subcellular location">
    <subcellularLocation>
        <location evidence="1">Cell outer membrane</location>
        <topology evidence="1">Multi-pass membrane protein</topology>
    </subcellularLocation>
</comment>
<dbReference type="Pfam" id="PF00691">
    <property type="entry name" value="OmpA"/>
    <property type="match status" value="1"/>
</dbReference>
<dbReference type="InterPro" id="IPR000498">
    <property type="entry name" value="OmpA-like_TM_dom"/>
</dbReference>
<dbReference type="GO" id="GO:0006811">
    <property type="term" value="P:monoatomic ion transport"/>
    <property type="evidence" value="ECO:0007669"/>
    <property type="project" value="UniProtKB-KW"/>
</dbReference>
<dbReference type="InterPro" id="IPR036737">
    <property type="entry name" value="OmpA-like_sf"/>
</dbReference>
<reference evidence="14 15" key="1">
    <citation type="submission" date="2020-04" db="EMBL/GenBank/DDBJ databases">
        <title>Ferrimonas sp. S7 isolated from sea water.</title>
        <authorList>
            <person name="Bae S.S."/>
            <person name="Baek K."/>
        </authorList>
    </citation>
    <scope>NUCLEOTIDE SEQUENCE [LARGE SCALE GENOMIC DNA]</scope>
    <source>
        <strain evidence="14 15">S7</strain>
    </source>
</reference>
<keyword evidence="5" id="KW-0812">Transmembrane</keyword>
<dbReference type="KEGG" id="fes:HER31_14290"/>
<evidence type="ECO:0000313" key="15">
    <source>
        <dbReference type="Proteomes" id="UP000501602"/>
    </source>
</evidence>
<dbReference type="InterPro" id="IPR006664">
    <property type="entry name" value="OMP_bac"/>
</dbReference>
<dbReference type="Gene3D" id="3.30.1330.60">
    <property type="entry name" value="OmpA-like domain"/>
    <property type="match status" value="1"/>
</dbReference>
<keyword evidence="6" id="KW-0406">Ion transport</keyword>
<evidence type="ECO:0000256" key="3">
    <source>
        <dbReference type="ARBA" id="ARBA00022448"/>
    </source>
</evidence>
<feature type="domain" description="OmpA-like" evidence="13">
    <location>
        <begin position="223"/>
        <end position="335"/>
    </location>
</feature>
<dbReference type="CDD" id="cd07185">
    <property type="entry name" value="OmpA_C-like"/>
    <property type="match status" value="1"/>
</dbReference>
<dbReference type="RefSeq" id="WP_168661455.1">
    <property type="nucleotide sequence ID" value="NZ_CP051180.1"/>
</dbReference>
<dbReference type="AlphaFoldDB" id="A0A6H1UH77"/>
<evidence type="ECO:0000256" key="4">
    <source>
        <dbReference type="ARBA" id="ARBA00022452"/>
    </source>
</evidence>
<gene>
    <name evidence="14" type="ORF">HER31_14290</name>
</gene>
<evidence type="ECO:0000256" key="2">
    <source>
        <dbReference type="ARBA" id="ARBA00005710"/>
    </source>
</evidence>